<feature type="transmembrane region" description="Helical" evidence="8">
    <location>
        <begin position="159"/>
        <end position="183"/>
    </location>
</feature>
<proteinExistence type="predicted"/>
<organism evidence="11">
    <name type="scientific">Ancyrocephalus mogurndae</name>
    <dbReference type="NCBI Taxonomy" id="307077"/>
    <lineage>
        <taxon>Eukaryota</taxon>
        <taxon>Metazoa</taxon>
        <taxon>Spiralia</taxon>
        <taxon>Lophotrochozoa</taxon>
        <taxon>Platyhelminthes</taxon>
        <taxon>Monogenea</taxon>
        <taxon>Monopisthocotylea</taxon>
        <taxon>Dactylogyridea</taxon>
        <taxon>Ancyrocephalidae</taxon>
        <taxon>Ancyrocephalus</taxon>
    </lineage>
</organism>
<feature type="signal peptide" evidence="9">
    <location>
        <begin position="1"/>
        <end position="20"/>
    </location>
</feature>
<keyword evidence="5 8" id="KW-0472">Membrane</keyword>
<name>A0A6M3R796_9PLAT</name>
<dbReference type="InterPro" id="IPR001750">
    <property type="entry name" value="ND/Mrp_TM"/>
</dbReference>
<dbReference type="GO" id="GO:0003954">
    <property type="term" value="F:NADH dehydrogenase activity"/>
    <property type="evidence" value="ECO:0007669"/>
    <property type="project" value="TreeGrafter"/>
</dbReference>
<dbReference type="PANTHER" id="PTHR42829:SF2">
    <property type="entry name" value="NADH-UBIQUINONE OXIDOREDUCTASE CHAIN 5"/>
    <property type="match status" value="1"/>
</dbReference>
<evidence type="ECO:0000256" key="2">
    <source>
        <dbReference type="ARBA" id="ARBA00012944"/>
    </source>
</evidence>
<gene>
    <name evidence="11" type="primary">nad5</name>
</gene>
<dbReference type="PANTHER" id="PTHR42829">
    <property type="entry name" value="NADH-UBIQUINONE OXIDOREDUCTASE CHAIN 5"/>
    <property type="match status" value="1"/>
</dbReference>
<reference evidence="11" key="1">
    <citation type="journal article" date="2019" name="Genes (Basel)">
        <title>Evidence for Adaptive Selection in the Mitogenome of a Mesoparasitic Monogenean Flatworm Enterogyrus malmbergi.</title>
        <authorList>
            <person name="Zhang D."/>
            <person name="Zou H."/>
            <person name="Wu S.G."/>
            <person name="Li M."/>
            <person name="Jakovlic I."/>
            <person name="Zhang J."/>
            <person name="Chen R."/>
            <person name="Li W.X."/>
            <person name="Wang G.T."/>
        </authorList>
    </citation>
    <scope>NUCLEOTIDE SEQUENCE</scope>
</reference>
<keyword evidence="11" id="KW-0496">Mitochondrion</keyword>
<feature type="transmembrane region" description="Helical" evidence="8">
    <location>
        <begin position="46"/>
        <end position="67"/>
    </location>
</feature>
<dbReference type="AlphaFoldDB" id="A0A6M3R796"/>
<keyword evidence="3 8" id="KW-0812">Transmembrane</keyword>
<feature type="transmembrane region" description="Helical" evidence="8">
    <location>
        <begin position="350"/>
        <end position="374"/>
    </location>
</feature>
<keyword evidence="9" id="KW-0732">Signal</keyword>
<feature type="transmembrane region" description="Helical" evidence="8">
    <location>
        <begin position="79"/>
        <end position="97"/>
    </location>
</feature>
<dbReference type="Pfam" id="PF00361">
    <property type="entry name" value="Proton_antipo_M"/>
    <property type="match status" value="1"/>
</dbReference>
<protein>
    <recommendedName>
        <fullName evidence="2">NADH:ubiquinone reductase (H(+)-translocating)</fullName>
        <ecNumber evidence="2">7.1.1.2</ecNumber>
    </recommendedName>
    <alternativeName>
        <fullName evidence="6">NADH dehydrogenase subunit 5</fullName>
    </alternativeName>
</protein>
<keyword evidence="4 8" id="KW-1133">Transmembrane helix</keyword>
<feature type="transmembrane region" description="Helical" evidence="8">
    <location>
        <begin position="495"/>
        <end position="518"/>
    </location>
</feature>
<comment type="subcellular location">
    <subcellularLocation>
        <location evidence="1">Membrane</location>
        <topology evidence="1">Multi-pass membrane protein</topology>
    </subcellularLocation>
</comment>
<feature type="transmembrane region" description="Helical" evidence="8">
    <location>
        <begin position="317"/>
        <end position="338"/>
    </location>
</feature>
<feature type="transmembrane region" description="Helical" evidence="8">
    <location>
        <begin position="195"/>
        <end position="214"/>
    </location>
</feature>
<dbReference type="EC" id="7.1.1.2" evidence="2"/>
<evidence type="ECO:0000256" key="1">
    <source>
        <dbReference type="ARBA" id="ARBA00004141"/>
    </source>
</evidence>
<geneLocation type="mitochondrion" evidence="11"/>
<feature type="transmembrane region" description="Helical" evidence="8">
    <location>
        <begin position="418"/>
        <end position="438"/>
    </location>
</feature>
<evidence type="ECO:0000256" key="4">
    <source>
        <dbReference type="ARBA" id="ARBA00022989"/>
    </source>
</evidence>
<sequence>MYKPFIVILMLLALAAASSALSVNTYFFNLNSFSNVILGHEWGVALSPTSVSCLGMLGFCGLLSLLYSNHYFGGKASGLNEVIVLFLSTMSLIILTSDFWSTLVFWEYLGVVSYLLILFYASFDTLHAGAVTLISSRGGDVGLFLLTAAMMVGFSMDNWWINLSLLLVVITKSACFPLSTWLLEAMRAPTPVSCLVHSSTLVAAGVVFMLNYIHTFQAEVLNVLSLLCLISIFISAWGALYFLDLKKIVALSTCNNISWCVLYCCFSSPELCVTQLVVHGIAKCLLFMGIGDVLAGSYSSQNYGSTLSSGWASNTGWMGLTPIIIGLGGAPFNGVFFTKHLLLSGFENNIGILLALSFGYGVFLSSAYSTRLFILVSSLLTGISNAIVNLFFVGGGFALLPSLLSYLGSFCTIESSSLSIFSSLGSIVVQTAGVWNGWSYSFFKEESGTFGLMCFQDAMVSKAYLVWQTVGKLSISSMLFRWEVTTASCFGGSSLAIGLGQSGIVTCAIMLLALTISLS</sequence>
<feature type="transmembrane region" description="Helical" evidence="8">
    <location>
        <begin position="103"/>
        <end position="123"/>
    </location>
</feature>
<evidence type="ECO:0000256" key="8">
    <source>
        <dbReference type="SAM" id="Phobius"/>
    </source>
</evidence>
<feature type="transmembrane region" description="Helical" evidence="8">
    <location>
        <begin position="130"/>
        <end position="153"/>
    </location>
</feature>
<dbReference type="PRINTS" id="PR01434">
    <property type="entry name" value="NADHDHGNASE5"/>
</dbReference>
<dbReference type="GO" id="GO:0016020">
    <property type="term" value="C:membrane"/>
    <property type="evidence" value="ECO:0007669"/>
    <property type="project" value="UniProtKB-SubCell"/>
</dbReference>
<evidence type="ECO:0000259" key="10">
    <source>
        <dbReference type="Pfam" id="PF00361"/>
    </source>
</evidence>
<accession>A0A6M3R796</accession>
<feature type="chain" id="PRO_5027027183" description="NADH:ubiquinone reductase (H(+)-translocating)" evidence="9">
    <location>
        <begin position="21"/>
        <end position="519"/>
    </location>
</feature>
<dbReference type="GO" id="GO:0008137">
    <property type="term" value="F:NADH dehydrogenase (ubiquinone) activity"/>
    <property type="evidence" value="ECO:0007669"/>
    <property type="project" value="UniProtKB-EC"/>
</dbReference>
<dbReference type="EMBL" id="MN095192">
    <property type="protein sequence ID" value="QJD07079.1"/>
    <property type="molecule type" value="Genomic_DNA"/>
</dbReference>
<evidence type="ECO:0000256" key="6">
    <source>
        <dbReference type="ARBA" id="ARBA00031027"/>
    </source>
</evidence>
<evidence type="ECO:0000256" key="9">
    <source>
        <dbReference type="SAM" id="SignalP"/>
    </source>
</evidence>
<evidence type="ECO:0000256" key="3">
    <source>
        <dbReference type="ARBA" id="ARBA00022692"/>
    </source>
</evidence>
<evidence type="ECO:0000256" key="5">
    <source>
        <dbReference type="ARBA" id="ARBA00023136"/>
    </source>
</evidence>
<evidence type="ECO:0000313" key="11">
    <source>
        <dbReference type="EMBL" id="QJD07079.1"/>
    </source>
</evidence>
<dbReference type="GO" id="GO:0015990">
    <property type="term" value="P:electron transport coupled proton transport"/>
    <property type="evidence" value="ECO:0007669"/>
    <property type="project" value="TreeGrafter"/>
</dbReference>
<feature type="transmembrane region" description="Helical" evidence="8">
    <location>
        <begin position="220"/>
        <end position="243"/>
    </location>
</feature>
<feature type="domain" description="NADH:quinone oxidoreductase/Mrp antiporter transmembrane" evidence="10">
    <location>
        <begin position="98"/>
        <end position="358"/>
    </location>
</feature>
<comment type="catalytic activity">
    <reaction evidence="7">
        <text>a ubiquinone + NADH + 5 H(+)(in) = a ubiquinol + NAD(+) + 4 H(+)(out)</text>
        <dbReference type="Rhea" id="RHEA:29091"/>
        <dbReference type="Rhea" id="RHEA-COMP:9565"/>
        <dbReference type="Rhea" id="RHEA-COMP:9566"/>
        <dbReference type="ChEBI" id="CHEBI:15378"/>
        <dbReference type="ChEBI" id="CHEBI:16389"/>
        <dbReference type="ChEBI" id="CHEBI:17976"/>
        <dbReference type="ChEBI" id="CHEBI:57540"/>
        <dbReference type="ChEBI" id="CHEBI:57945"/>
        <dbReference type="EC" id="7.1.1.2"/>
    </reaction>
</comment>
<dbReference type="InterPro" id="IPR003945">
    <property type="entry name" value="NU5C-like"/>
</dbReference>
<feature type="transmembrane region" description="Helical" evidence="8">
    <location>
        <begin position="386"/>
        <end position="406"/>
    </location>
</feature>
<dbReference type="GO" id="GO:0042773">
    <property type="term" value="P:ATP synthesis coupled electron transport"/>
    <property type="evidence" value="ECO:0007669"/>
    <property type="project" value="InterPro"/>
</dbReference>
<evidence type="ECO:0000256" key="7">
    <source>
        <dbReference type="ARBA" id="ARBA00049551"/>
    </source>
</evidence>